<accession>A0A367WRH2</accession>
<sequence>MSTIVPKLEANLVSLEEGLPAKIEAARLSRGFSVSSLSAAIRQEGHRMLSRHRLAGLIHGKSSFSLADAIGLGRVLFDDELALFQASK</sequence>
<comment type="caution">
    <text evidence="1">The sequence shown here is derived from an EMBL/GenBank/DDBJ whole genome shotgun (WGS) entry which is preliminary data.</text>
</comment>
<evidence type="ECO:0000313" key="1">
    <source>
        <dbReference type="EMBL" id="RCK43200.1"/>
    </source>
</evidence>
<reference evidence="1 2" key="1">
    <citation type="submission" date="2014-07" db="EMBL/GenBank/DDBJ databases">
        <title>Draft genome sequence of Thalassospira profundimaris PR54-5.</title>
        <authorList>
            <person name="Lai Q."/>
            <person name="Shao Z."/>
        </authorList>
    </citation>
    <scope>NUCLEOTIDE SEQUENCE [LARGE SCALE GENOMIC DNA]</scope>
    <source>
        <strain evidence="1 2">PR54-5</strain>
    </source>
</reference>
<gene>
    <name evidence="1" type="ORF">TH30_19470</name>
</gene>
<name>A0A367WRH2_9PROT</name>
<protein>
    <recommendedName>
        <fullName evidence="3">XRE family transcriptional regulator</fullName>
    </recommendedName>
</protein>
<dbReference type="AlphaFoldDB" id="A0A367WRH2"/>
<dbReference type="EMBL" id="JPWI01000015">
    <property type="protein sequence ID" value="RCK43200.1"/>
    <property type="molecule type" value="Genomic_DNA"/>
</dbReference>
<dbReference type="RefSeq" id="WP_114099668.1">
    <property type="nucleotide sequence ID" value="NZ_JPWI01000015.1"/>
</dbReference>
<organism evidence="1 2">
    <name type="scientific">Thalassospira profundimaris</name>
    <dbReference type="NCBI Taxonomy" id="502049"/>
    <lineage>
        <taxon>Bacteria</taxon>
        <taxon>Pseudomonadati</taxon>
        <taxon>Pseudomonadota</taxon>
        <taxon>Alphaproteobacteria</taxon>
        <taxon>Rhodospirillales</taxon>
        <taxon>Thalassospiraceae</taxon>
        <taxon>Thalassospira</taxon>
    </lineage>
</organism>
<dbReference type="Proteomes" id="UP000252255">
    <property type="component" value="Unassembled WGS sequence"/>
</dbReference>
<proteinExistence type="predicted"/>
<evidence type="ECO:0000313" key="2">
    <source>
        <dbReference type="Proteomes" id="UP000252255"/>
    </source>
</evidence>
<evidence type="ECO:0008006" key="3">
    <source>
        <dbReference type="Google" id="ProtNLM"/>
    </source>
</evidence>